<evidence type="ECO:0000256" key="1">
    <source>
        <dbReference type="SAM" id="SignalP"/>
    </source>
</evidence>
<accession>A0AAD8V954</accession>
<protein>
    <submittedName>
        <fullName evidence="2">Uncharacterized protein</fullName>
    </submittedName>
</protein>
<dbReference type="AlphaFoldDB" id="A0AAD8V954"/>
<comment type="caution">
    <text evidence="2">The sequence shown here is derived from an EMBL/GenBank/DDBJ whole genome shotgun (WGS) entry which is preliminary data.</text>
</comment>
<dbReference type="GeneID" id="85446945"/>
<gene>
    <name evidence="2" type="ORF">LY79DRAFT_657291</name>
</gene>
<sequence length="176" mass="18748">MKLTAGVFSAALGLAFVANAAPAALPENLAPVPSASANATSISPLAANKSAELPSFRDPYRNPTHGNSAFCEYVNFPLVSVATTYGLMSKAGAPVPDITSTCGALWDNLRRFPSCALVFGPWCGPHPKLDGVLTWKLTLPAYCNRGMVESAWWEATFNRFGGLDCVGVDQLEYPFF</sequence>
<reference evidence="2" key="1">
    <citation type="submission" date="2021-06" db="EMBL/GenBank/DDBJ databases">
        <title>Comparative genomics, transcriptomics and evolutionary studies reveal genomic signatures of adaptation to plant cell wall in hemibiotrophic fungi.</title>
        <authorList>
            <consortium name="DOE Joint Genome Institute"/>
            <person name="Baroncelli R."/>
            <person name="Diaz J.F."/>
            <person name="Benocci T."/>
            <person name="Peng M."/>
            <person name="Battaglia E."/>
            <person name="Haridas S."/>
            <person name="Andreopoulos W."/>
            <person name="Labutti K."/>
            <person name="Pangilinan J."/>
            <person name="Floch G.L."/>
            <person name="Makela M.R."/>
            <person name="Henrissat B."/>
            <person name="Grigoriev I.V."/>
            <person name="Crouch J.A."/>
            <person name="De Vries R.P."/>
            <person name="Sukno S.A."/>
            <person name="Thon M.R."/>
        </authorList>
    </citation>
    <scope>NUCLEOTIDE SEQUENCE</scope>
    <source>
        <strain evidence="2">CBS 125086</strain>
    </source>
</reference>
<evidence type="ECO:0000313" key="3">
    <source>
        <dbReference type="Proteomes" id="UP001230504"/>
    </source>
</evidence>
<dbReference type="RefSeq" id="XP_060417307.1">
    <property type="nucleotide sequence ID" value="XM_060562705.1"/>
</dbReference>
<feature type="signal peptide" evidence="1">
    <location>
        <begin position="1"/>
        <end position="20"/>
    </location>
</feature>
<organism evidence="2 3">
    <name type="scientific">Colletotrichum navitas</name>
    <dbReference type="NCBI Taxonomy" id="681940"/>
    <lineage>
        <taxon>Eukaryota</taxon>
        <taxon>Fungi</taxon>
        <taxon>Dikarya</taxon>
        <taxon>Ascomycota</taxon>
        <taxon>Pezizomycotina</taxon>
        <taxon>Sordariomycetes</taxon>
        <taxon>Hypocreomycetidae</taxon>
        <taxon>Glomerellales</taxon>
        <taxon>Glomerellaceae</taxon>
        <taxon>Colletotrichum</taxon>
        <taxon>Colletotrichum graminicola species complex</taxon>
    </lineage>
</organism>
<proteinExistence type="predicted"/>
<evidence type="ECO:0000313" key="2">
    <source>
        <dbReference type="EMBL" id="KAK1596421.1"/>
    </source>
</evidence>
<dbReference type="EMBL" id="JAHLJV010000012">
    <property type="protein sequence ID" value="KAK1596421.1"/>
    <property type="molecule type" value="Genomic_DNA"/>
</dbReference>
<name>A0AAD8V954_9PEZI</name>
<dbReference type="Proteomes" id="UP001230504">
    <property type="component" value="Unassembled WGS sequence"/>
</dbReference>
<keyword evidence="1" id="KW-0732">Signal</keyword>
<feature type="chain" id="PRO_5042084624" evidence="1">
    <location>
        <begin position="21"/>
        <end position="176"/>
    </location>
</feature>
<keyword evidence="3" id="KW-1185">Reference proteome</keyword>